<evidence type="ECO:0008006" key="4">
    <source>
        <dbReference type="Google" id="ProtNLM"/>
    </source>
</evidence>
<feature type="chain" id="PRO_5046862388" description="Tetratricopeptide repeat protein" evidence="1">
    <location>
        <begin position="33"/>
        <end position="522"/>
    </location>
</feature>
<evidence type="ECO:0000256" key="1">
    <source>
        <dbReference type="SAM" id="SignalP"/>
    </source>
</evidence>
<dbReference type="RefSeq" id="WP_272749651.1">
    <property type="nucleotide sequence ID" value="NZ_JAQQKX010000022.1"/>
</dbReference>
<protein>
    <recommendedName>
        <fullName evidence="4">Tetratricopeptide repeat protein</fullName>
    </recommendedName>
</protein>
<accession>A0ABT5HZ85</accession>
<keyword evidence="1" id="KW-0732">Signal</keyword>
<reference evidence="2 3" key="1">
    <citation type="submission" date="2023-01" db="EMBL/GenBank/DDBJ databases">
        <title>Novel species of the genus Asticcacaulis isolated from rivers.</title>
        <authorList>
            <person name="Lu H."/>
        </authorList>
    </citation>
    <scope>NUCLEOTIDE SEQUENCE [LARGE SCALE GENOMIC DNA]</scope>
    <source>
        <strain evidence="2 3">BYS171W</strain>
    </source>
</reference>
<evidence type="ECO:0000313" key="3">
    <source>
        <dbReference type="Proteomes" id="UP001214854"/>
    </source>
</evidence>
<comment type="caution">
    <text evidence="2">The sequence shown here is derived from an EMBL/GenBank/DDBJ whole genome shotgun (WGS) entry which is preliminary data.</text>
</comment>
<dbReference type="SUPFAM" id="SSF48452">
    <property type="entry name" value="TPR-like"/>
    <property type="match status" value="1"/>
</dbReference>
<dbReference type="Gene3D" id="1.25.40.10">
    <property type="entry name" value="Tetratricopeptide repeat domain"/>
    <property type="match status" value="2"/>
</dbReference>
<dbReference type="Proteomes" id="UP001214854">
    <property type="component" value="Unassembled WGS sequence"/>
</dbReference>
<name>A0ABT5HZ85_9CAUL</name>
<sequence length="522" mass="56504">MTIRHATGRAGALAFALVCTLGSTLGGTPAAAAPAAPAHPATVETDFASLTRLMTQASEQLDKGDTEGAADTLLAVIRHPRFADLPPDGHYATFAALALTLYANGQTQEAYDRMKQAGLAAPALRDADYWFGMADICSELNREEEALDAIIIVAQKWPEPFRALESEYVFSLLTRAKALDDGGARRLKLLEAMYAGKYVPENPFMLAEGLWFDLFDIYVNKGETEKAAALARTFVEFSSLVRIRIDHRYAAFRAAAPLDLSGAVAQSVQRARARTEAHPDLIEGVNFYALELLDANRPAEALKVIDAALKKAQGAKPPFTDLDEHLNWALDARNSILGKLGRWKEAEAAQVKARDHALAKGEDIVSQKINLGGFYYLQGKPDLALEEVAGVDLTQTSPYGIMAAEEVRACAYAQKGEPDKLKASLDFMKGQAKDGYGPLRSALLCANDQDALAALIVAKLDDPDTRADTLIDVQTYLPEPAPTPIMAELDARRAHVIARPDVQAAVAKYGIILSLPTFRPTN</sequence>
<feature type="signal peptide" evidence="1">
    <location>
        <begin position="1"/>
        <end position="32"/>
    </location>
</feature>
<gene>
    <name evidence="2" type="ORF">PQU92_17820</name>
</gene>
<proteinExistence type="predicted"/>
<dbReference type="InterPro" id="IPR011990">
    <property type="entry name" value="TPR-like_helical_dom_sf"/>
</dbReference>
<evidence type="ECO:0000313" key="2">
    <source>
        <dbReference type="EMBL" id="MDC7685145.1"/>
    </source>
</evidence>
<dbReference type="EMBL" id="JAQQKX010000022">
    <property type="protein sequence ID" value="MDC7685145.1"/>
    <property type="molecule type" value="Genomic_DNA"/>
</dbReference>
<keyword evidence="3" id="KW-1185">Reference proteome</keyword>
<organism evidence="2 3">
    <name type="scientific">Asticcacaulis aquaticus</name>
    <dbReference type="NCBI Taxonomy" id="2984212"/>
    <lineage>
        <taxon>Bacteria</taxon>
        <taxon>Pseudomonadati</taxon>
        <taxon>Pseudomonadota</taxon>
        <taxon>Alphaproteobacteria</taxon>
        <taxon>Caulobacterales</taxon>
        <taxon>Caulobacteraceae</taxon>
        <taxon>Asticcacaulis</taxon>
    </lineage>
</organism>